<accession>F3KV51</accession>
<dbReference type="RefSeq" id="WP_006298411.1">
    <property type="nucleotide sequence ID" value="NZ_AEGR01000071.1"/>
</dbReference>
<protein>
    <recommendedName>
        <fullName evidence="3">Lipoprotein</fullName>
    </recommendedName>
</protein>
<keyword evidence="2" id="KW-1185">Reference proteome</keyword>
<evidence type="ECO:0000313" key="1">
    <source>
        <dbReference type="EMBL" id="EGI76355.1"/>
    </source>
</evidence>
<dbReference type="PROSITE" id="PS51257">
    <property type="entry name" value="PROKAR_LIPOPROTEIN"/>
    <property type="match status" value="1"/>
</dbReference>
<dbReference type="eggNOG" id="ENOG5032RT1">
    <property type="taxonomic scope" value="Bacteria"/>
</dbReference>
<dbReference type="Pfam" id="PF19795">
    <property type="entry name" value="DUF6279"/>
    <property type="match status" value="1"/>
</dbReference>
<organism evidence="1 2">
    <name type="scientific">Hylemonella gracilis ATCC 19624</name>
    <dbReference type="NCBI Taxonomy" id="887062"/>
    <lineage>
        <taxon>Bacteria</taxon>
        <taxon>Pseudomonadati</taxon>
        <taxon>Pseudomonadota</taxon>
        <taxon>Betaproteobacteria</taxon>
        <taxon>Burkholderiales</taxon>
        <taxon>Comamonadaceae</taxon>
        <taxon>Hylemonella</taxon>
    </lineage>
</organism>
<evidence type="ECO:0000313" key="2">
    <source>
        <dbReference type="Proteomes" id="UP000016368"/>
    </source>
</evidence>
<comment type="caution">
    <text evidence="1">The sequence shown here is derived from an EMBL/GenBank/DDBJ whole genome shotgun (WGS) entry which is preliminary data.</text>
</comment>
<name>F3KV51_9BURK</name>
<proteinExistence type="predicted"/>
<evidence type="ECO:0008006" key="3">
    <source>
        <dbReference type="Google" id="ProtNLM"/>
    </source>
</evidence>
<gene>
    <name evidence="1" type="ORF">HGR_11690</name>
</gene>
<dbReference type="Proteomes" id="UP000016368">
    <property type="component" value="Unassembled WGS sequence"/>
</dbReference>
<dbReference type="OrthoDB" id="5767052at2"/>
<dbReference type="AlphaFoldDB" id="F3KV51"/>
<reference evidence="1 2" key="1">
    <citation type="journal article" date="2011" name="EMBO J.">
        <title>Structural diversity of bacterial flagellar motors.</title>
        <authorList>
            <person name="Chen S."/>
            <person name="Beeby M."/>
            <person name="Murphy G.E."/>
            <person name="Leadbetter J.R."/>
            <person name="Hendrixson D.R."/>
            <person name="Briegel A."/>
            <person name="Li Z."/>
            <person name="Shi J."/>
            <person name="Tocheva E.I."/>
            <person name="Muller A."/>
            <person name="Dobro M.J."/>
            <person name="Jensen G.J."/>
        </authorList>
    </citation>
    <scope>NUCLEOTIDE SEQUENCE [LARGE SCALE GENOMIC DNA]</scope>
    <source>
        <strain evidence="1 2">ATCC 19624</strain>
    </source>
</reference>
<sequence>MRRLLTLLSPWPLPRAAALGWIALLVLIAGCSTLKFGYGQLPRLAAWQMDSYLDLDRAQSRQLDAALAELHAWHRREELPRVRAVLVRADTLWGESDGGRGVTAEELNSIERDAIAALNRLLVRAEPLAQPLLASLRPAQWEHLRAKQRKRLDEWLEEEGDPEERGDRFIDNLERWLGSLERPLRQMARAEAARWPVQDREALRQTWEARQQRLVEALRAVAQGQREQGLASLAALASEPVDPALSAAMRASVLRVLNATTPAQRAQARERWAGWREDLRQLESVQTAQAAQAAP</sequence>
<dbReference type="EMBL" id="AEGR01000071">
    <property type="protein sequence ID" value="EGI76355.1"/>
    <property type="molecule type" value="Genomic_DNA"/>
</dbReference>
<dbReference type="STRING" id="887062.HGR_11690"/>